<comment type="caution">
    <text evidence="1">The sequence shown here is derived from an EMBL/GenBank/DDBJ whole genome shotgun (WGS) entry which is preliminary data.</text>
</comment>
<dbReference type="Proteomes" id="UP000031512">
    <property type="component" value="Unassembled WGS sequence"/>
</dbReference>
<dbReference type="RefSeq" id="XP_004831513.1">
    <property type="nucleotide sequence ID" value="XM_004831456.1"/>
</dbReference>
<dbReference type="EMBL" id="ACOU01000007">
    <property type="protein sequence ID" value="EKX72061.1"/>
    <property type="molecule type" value="Genomic_DNA"/>
</dbReference>
<accession>L1L984</accession>
<dbReference type="AlphaFoldDB" id="L1L984"/>
<sequence length="705" mass="80822">MFFRRFKERGSKEPVSASQEALTRTESIVKAPSTFTEQVIVGLFNDIFSHCVFRSINEREYEVTPLVESLPTSDDNTCMLVLRRRTKGNIEMQILSHNFKTCYEPPEFYGYSLLDQDPSQYAEYKPKYGEVAQYLSLGLASGLKAHVKRQKESSKVPISIIKNYLHKDVNRGGIWAYLSAPILVDHNVTDETALKLQRDRKAKLMEISKEKMGIIDSHTIISLLWSICIFNLHAKFHDLLVILCNEFLEFYSENASKLIHVLYLCEQMEILPHEDISEYISSLGNVSILETLSPEDLIILINSARESDSLTVQKITVIIHDYIEIIAPEFAVHLLWGLVNSKFNFQKNDLFTKRLFIRFVEKFEEIPIKLLKTFFNALMLVPMDIVAYFNCIIYKSLRMLHLIDRKGLILIGCSYSMSHNTAEILKYGDSLDDDEEEPTSNIYEYLKYIVKIGAKTYRPNSIDILSVIYKYLVSGLTCAGEPNFTSYEYKSISSHGGKKIIAGLEESLNMINPQANENSYKIFFSNLMEDCCRNFAELDSEATNAIIFSLITLKIDIRYLHQMMLMDKGEIVKSKNQIQIEVIDPESPKYVEQFQMAKEIMEYMRNKEGISEELSIKEIVPSCNALSGAQEEQVDPEDIQPIKSTASETGTFFKKAQLLLDSGDDIKLCEVVEMLKASPDSLLSRKFEYMSHSLSLEVLVNYFDL</sequence>
<dbReference type="VEuPathDB" id="PiroplasmaDB:BEWA_045240"/>
<proteinExistence type="predicted"/>
<reference evidence="1 2" key="1">
    <citation type="journal article" date="2012" name="BMC Genomics">
        <title>Comparative genomic analysis and phylogenetic position of Theileria equi.</title>
        <authorList>
            <person name="Kappmeyer L.S."/>
            <person name="Thiagarajan M."/>
            <person name="Herndon D.R."/>
            <person name="Ramsay J.D."/>
            <person name="Caler E."/>
            <person name="Djikeng A."/>
            <person name="Gillespie J.J."/>
            <person name="Lau A.O."/>
            <person name="Roalson E.H."/>
            <person name="Silva J.C."/>
            <person name="Silva M.G."/>
            <person name="Suarez C.E."/>
            <person name="Ueti M.W."/>
            <person name="Nene V.M."/>
            <person name="Mealey R.H."/>
            <person name="Knowles D.P."/>
            <person name="Brayton K.A."/>
        </authorList>
    </citation>
    <scope>NUCLEOTIDE SEQUENCE [LARGE SCALE GENOMIC DNA]</scope>
    <source>
        <strain evidence="1 2">WA</strain>
    </source>
</reference>
<dbReference type="GeneID" id="15804028"/>
<gene>
    <name evidence="1" type="ORF">BEWA_045240</name>
</gene>
<organism evidence="1 2">
    <name type="scientific">Theileria equi strain WA</name>
    <dbReference type="NCBI Taxonomy" id="1537102"/>
    <lineage>
        <taxon>Eukaryota</taxon>
        <taxon>Sar</taxon>
        <taxon>Alveolata</taxon>
        <taxon>Apicomplexa</taxon>
        <taxon>Aconoidasida</taxon>
        <taxon>Piroplasmida</taxon>
        <taxon>Theileriidae</taxon>
        <taxon>Theileria</taxon>
    </lineage>
</organism>
<dbReference type="eggNOG" id="ENOG502QX3V">
    <property type="taxonomic scope" value="Eukaryota"/>
</dbReference>
<protein>
    <submittedName>
        <fullName evidence="1">Uncharacterized protein</fullName>
    </submittedName>
</protein>
<dbReference type="OrthoDB" id="366400at2759"/>
<keyword evidence="2" id="KW-1185">Reference proteome</keyword>
<dbReference type="KEGG" id="beq:BEWA_045240"/>
<name>L1L984_THEEQ</name>
<evidence type="ECO:0000313" key="2">
    <source>
        <dbReference type="Proteomes" id="UP000031512"/>
    </source>
</evidence>
<evidence type="ECO:0000313" key="1">
    <source>
        <dbReference type="EMBL" id="EKX72061.1"/>
    </source>
</evidence>